<dbReference type="GO" id="GO:0006641">
    <property type="term" value="P:triglyceride metabolic process"/>
    <property type="evidence" value="ECO:0007669"/>
    <property type="project" value="UniProtKB-ARBA"/>
</dbReference>
<dbReference type="Pfam" id="PF01734">
    <property type="entry name" value="Patatin"/>
    <property type="match status" value="1"/>
</dbReference>
<feature type="short sequence motif" description="GXSXG" evidence="4">
    <location>
        <begin position="230"/>
        <end position="234"/>
    </location>
</feature>
<evidence type="ECO:0000313" key="7">
    <source>
        <dbReference type="EMBL" id="TID30359.1"/>
    </source>
</evidence>
<comment type="caution">
    <text evidence="7">The sequence shown here is derived from an EMBL/GenBank/DDBJ whole genome shotgun (WGS) entry which is preliminary data.</text>
</comment>
<feature type="active site" description="Proton acceptor" evidence="4">
    <location>
        <position position="383"/>
    </location>
</feature>
<feature type="short sequence motif" description="GXGXXG" evidence="4">
    <location>
        <begin position="203"/>
        <end position="208"/>
    </location>
</feature>
<evidence type="ECO:0000256" key="3">
    <source>
        <dbReference type="ARBA" id="ARBA00023098"/>
    </source>
</evidence>
<dbReference type="EMBL" id="SELW01000155">
    <property type="protein sequence ID" value="TID30359.1"/>
    <property type="molecule type" value="Genomic_DNA"/>
</dbReference>
<dbReference type="PANTHER" id="PTHR14226">
    <property type="entry name" value="NEUROPATHY TARGET ESTERASE/SWISS CHEESE D.MELANOGASTER"/>
    <property type="match status" value="1"/>
</dbReference>
<dbReference type="STRING" id="52247.A0A4T0X4M3"/>
<dbReference type="OrthoDB" id="10049244at2759"/>
<dbReference type="Proteomes" id="UP000307173">
    <property type="component" value="Unassembled WGS sequence"/>
</dbReference>
<proteinExistence type="predicted"/>
<keyword evidence="8" id="KW-1185">Reference proteome</keyword>
<dbReference type="PANTHER" id="PTHR14226:SF10">
    <property type="entry name" value="TRIACYLGLYCEROL LIPASE 4-RELATED"/>
    <property type="match status" value="1"/>
</dbReference>
<dbReference type="InterPro" id="IPR021771">
    <property type="entry name" value="Triacylglycerol_lipase_N"/>
</dbReference>
<evidence type="ECO:0000256" key="2">
    <source>
        <dbReference type="ARBA" id="ARBA00022963"/>
    </source>
</evidence>
<dbReference type="InterPro" id="IPR002641">
    <property type="entry name" value="PNPLA_dom"/>
</dbReference>
<dbReference type="AlphaFoldDB" id="A0A4T0X4M3"/>
<feature type="active site" description="Nucleophile" evidence="4">
    <location>
        <position position="232"/>
    </location>
</feature>
<evidence type="ECO:0000256" key="5">
    <source>
        <dbReference type="SAM" id="Phobius"/>
    </source>
</evidence>
<keyword evidence="5" id="KW-1133">Transmembrane helix</keyword>
<gene>
    <name evidence="7" type="ORF">CANINC_001061</name>
</gene>
<protein>
    <recommendedName>
        <fullName evidence="6">PNPLA domain-containing protein</fullName>
    </recommendedName>
</protein>
<dbReference type="GO" id="GO:0004806">
    <property type="term" value="F:triacylglycerol lipase activity"/>
    <property type="evidence" value="ECO:0007669"/>
    <property type="project" value="InterPro"/>
</dbReference>
<dbReference type="GO" id="GO:0016042">
    <property type="term" value="P:lipid catabolic process"/>
    <property type="evidence" value="ECO:0007669"/>
    <property type="project" value="UniProtKB-UniRule"/>
</dbReference>
<evidence type="ECO:0000256" key="1">
    <source>
        <dbReference type="ARBA" id="ARBA00022801"/>
    </source>
</evidence>
<keyword evidence="1 4" id="KW-0378">Hydrolase</keyword>
<dbReference type="Gene3D" id="3.40.1090.10">
    <property type="entry name" value="Cytosolic phospholipase A2 catalytic domain"/>
    <property type="match status" value="1"/>
</dbReference>
<evidence type="ECO:0000259" key="6">
    <source>
        <dbReference type="PROSITE" id="PS51635"/>
    </source>
</evidence>
<sequence length="646" mass="73963">MSEKVTAYDISYLQDNPYKQITERLILDNAMKAEPRGNSSFALFNKIKLFFSSQQNANEYDTQLKNKAEALTYDEWLEACQKLDELENNVLWKNTPESEMYDFKLLQKEVDTMREYRLNKDYESLLYLIRTRWTRDFAGITNDKLYSVCHVGTKKLISDYNNECIACLELLVSSECNLDDHYILDTLMESKRKYGRTAITMSGGGTFGMMGIGVFATLLEHNLCPKIIAGSSGGSIVCSIVCSKTPEELKEILSNIFDTSFKIFQVDNDTDSTYLHLSRLLKYGVWFDSTNLQETMKGFLGNMTFKEAFNKTGRILNVTVSSATVHDQPTLLNYLTAPNVLIWSAVCASCSLPVVFASSTIYEKNMETGEIYEWSNSSLKFVDGSINSDLPIIRLSEMFNVNHTIACQVNPHISPWIKIFSGEIETRWKRLFHGFTTLLTFQISHFCDVFTEIGICSNLATKIKRMFLQSYTGNITILPEIQLGEQPKILINPTPSFMWEVILRGARATWSKLEMIKNQYTVEFALDKSISILKSRVVFESGTLKRNDSIYTMSPKFKFPNDENVSPFSSRTNIFALKKKSKPEKRMSLRYEHSFESLLHYSPKGENKARKKHSKSFSYTQLRIRESSDSSIKRIISSSGRADDNY</sequence>
<keyword evidence="5" id="KW-0472">Membrane</keyword>
<dbReference type="SUPFAM" id="SSF52151">
    <property type="entry name" value="FabD/lysophospholipase-like"/>
    <property type="match status" value="1"/>
</dbReference>
<feature type="transmembrane region" description="Helical" evidence="5">
    <location>
        <begin position="198"/>
        <end position="219"/>
    </location>
</feature>
<dbReference type="PROSITE" id="PS51635">
    <property type="entry name" value="PNPLA"/>
    <property type="match status" value="1"/>
</dbReference>
<keyword evidence="2 4" id="KW-0442">Lipid degradation</keyword>
<accession>A0A4T0X4M3</accession>
<reference evidence="7 8" key="1">
    <citation type="journal article" date="2019" name="Front. Genet.">
        <title>Whole-Genome Sequencing of the Opportunistic Yeast Pathogen Candida inconspicua Uncovers Its Hybrid Origin.</title>
        <authorList>
            <person name="Mixao V."/>
            <person name="Hansen A.P."/>
            <person name="Saus E."/>
            <person name="Boekhout T."/>
            <person name="Lass-Florl C."/>
            <person name="Gabaldon T."/>
        </authorList>
    </citation>
    <scope>NUCLEOTIDE SEQUENCE [LARGE SCALE GENOMIC DNA]</scope>
    <source>
        <strain evidence="7 8">CBS 180</strain>
    </source>
</reference>
<dbReference type="InterPro" id="IPR016035">
    <property type="entry name" value="Acyl_Trfase/lysoPLipase"/>
</dbReference>
<evidence type="ECO:0000313" key="8">
    <source>
        <dbReference type="Proteomes" id="UP000307173"/>
    </source>
</evidence>
<dbReference type="InterPro" id="IPR050301">
    <property type="entry name" value="NTE"/>
</dbReference>
<name>A0A4T0X4M3_9ASCO</name>
<comment type="caution">
    <text evidence="4">Lacks conserved residue(s) required for the propagation of feature annotation.</text>
</comment>
<keyword evidence="3 4" id="KW-0443">Lipid metabolism</keyword>
<dbReference type="Pfam" id="PF11815">
    <property type="entry name" value="DUF3336"/>
    <property type="match status" value="1"/>
</dbReference>
<keyword evidence="5" id="KW-0812">Transmembrane</keyword>
<feature type="domain" description="PNPLA" evidence="6">
    <location>
        <begin position="199"/>
        <end position="396"/>
    </location>
</feature>
<organism evidence="7 8">
    <name type="scientific">Pichia inconspicua</name>
    <dbReference type="NCBI Taxonomy" id="52247"/>
    <lineage>
        <taxon>Eukaryota</taxon>
        <taxon>Fungi</taxon>
        <taxon>Dikarya</taxon>
        <taxon>Ascomycota</taxon>
        <taxon>Saccharomycotina</taxon>
        <taxon>Pichiomycetes</taxon>
        <taxon>Pichiales</taxon>
        <taxon>Pichiaceae</taxon>
        <taxon>Pichia</taxon>
    </lineage>
</organism>
<evidence type="ECO:0000256" key="4">
    <source>
        <dbReference type="PROSITE-ProRule" id="PRU01161"/>
    </source>
</evidence>